<feature type="compositionally biased region" description="Basic and acidic residues" evidence="1">
    <location>
        <begin position="127"/>
        <end position="138"/>
    </location>
</feature>
<feature type="compositionally biased region" description="Basic and acidic residues" evidence="1">
    <location>
        <begin position="145"/>
        <end position="154"/>
    </location>
</feature>
<keyword evidence="3" id="KW-1185">Reference proteome</keyword>
<reference evidence="2" key="1">
    <citation type="submission" date="2016-03" db="EMBL/GenBank/DDBJ databases">
        <title>Mechanisms controlling the formation of the plant cell surface in tip-growing cells are functionally conserved among land plants.</title>
        <authorList>
            <person name="Honkanen S."/>
            <person name="Jones V.A."/>
            <person name="Morieri G."/>
            <person name="Champion C."/>
            <person name="Hetherington A.J."/>
            <person name="Kelly S."/>
            <person name="Saint-Marcoux D."/>
            <person name="Proust H."/>
            <person name="Prescott H."/>
            <person name="Dolan L."/>
        </authorList>
    </citation>
    <scope>NUCLEOTIDE SEQUENCE [LARGE SCALE GENOMIC DNA]</scope>
    <source>
        <tissue evidence="2">Whole gametophyte</tissue>
    </source>
</reference>
<feature type="compositionally biased region" description="Basic and acidic residues" evidence="1">
    <location>
        <begin position="71"/>
        <end position="86"/>
    </location>
</feature>
<name>A0A176WL20_MARPO</name>
<gene>
    <name evidence="2" type="ORF">AXG93_1921s1140</name>
</gene>
<evidence type="ECO:0000313" key="2">
    <source>
        <dbReference type="EMBL" id="OAE33867.1"/>
    </source>
</evidence>
<dbReference type="AlphaFoldDB" id="A0A176WL20"/>
<dbReference type="EMBL" id="LVLJ01000490">
    <property type="protein sequence ID" value="OAE33867.1"/>
    <property type="molecule type" value="Genomic_DNA"/>
</dbReference>
<evidence type="ECO:0000256" key="1">
    <source>
        <dbReference type="SAM" id="MobiDB-lite"/>
    </source>
</evidence>
<comment type="caution">
    <text evidence="2">The sequence shown here is derived from an EMBL/GenBank/DDBJ whole genome shotgun (WGS) entry which is preliminary data.</text>
</comment>
<evidence type="ECO:0000313" key="3">
    <source>
        <dbReference type="Proteomes" id="UP000077202"/>
    </source>
</evidence>
<proteinExistence type="predicted"/>
<dbReference type="Proteomes" id="UP000077202">
    <property type="component" value="Unassembled WGS sequence"/>
</dbReference>
<organism evidence="2 3">
    <name type="scientific">Marchantia polymorpha subsp. ruderalis</name>
    <dbReference type="NCBI Taxonomy" id="1480154"/>
    <lineage>
        <taxon>Eukaryota</taxon>
        <taxon>Viridiplantae</taxon>
        <taxon>Streptophyta</taxon>
        <taxon>Embryophyta</taxon>
        <taxon>Marchantiophyta</taxon>
        <taxon>Marchantiopsida</taxon>
        <taxon>Marchantiidae</taxon>
        <taxon>Marchantiales</taxon>
        <taxon>Marchantiaceae</taxon>
        <taxon>Marchantia</taxon>
    </lineage>
</organism>
<sequence length="172" mass="18469">MHASGAAGRTKSPQPLEDDEPEDAPGGRRSEIYVFPPRVLSAEDESSCRGRAPVRDSPTSAGSPEVGDGQRPGDRGRVDVERREGSITESGHIQLTGREWQLSATATPKANRSLGEGRLASGGGGTGRERIKPADDAPHIGGESLAERERKRETCLNFRRRSRASERSEGRG</sequence>
<protein>
    <submittedName>
        <fullName evidence="2">Uncharacterized protein</fullName>
    </submittedName>
</protein>
<feature type="compositionally biased region" description="Basic and acidic residues" evidence="1">
    <location>
        <begin position="163"/>
        <end position="172"/>
    </location>
</feature>
<feature type="region of interest" description="Disordered" evidence="1">
    <location>
        <begin position="1"/>
        <end position="172"/>
    </location>
</feature>
<accession>A0A176WL20</accession>